<feature type="compositionally biased region" description="Low complexity" evidence="1">
    <location>
        <begin position="105"/>
        <end position="134"/>
    </location>
</feature>
<feature type="transmembrane region" description="Helical" evidence="2">
    <location>
        <begin position="1194"/>
        <end position="1213"/>
    </location>
</feature>
<name>A0ABD3M5X9_9STRA</name>
<feature type="region of interest" description="Disordered" evidence="1">
    <location>
        <begin position="41"/>
        <end position="63"/>
    </location>
</feature>
<sequence length="1214" mass="127256">MNKRRSSILFLATTSTVVAASASSVGGVGSTTTATTTHLRTANHQPRHHHHHHQQQSHRSRSLVSAAYCGTNWQDAHDTCNTPCEADEDCGAGRYCFTYMECTPSTDNSTTTNSTTTTTTTDTDTDSSAATATTGGVADEDLEMQLLSASSSSSSSSSSTPAPAPTAGTSTIANIPSYIASLPVAPSTPTTLAPFLLTPPTPNTLPNPNSNYCGYDWESANSECFHSCPSGLDDECPNGRKCHTWLTCTQATEDPAIYSVCGSSWEHAASTCATRCFQGSDDSCPTGESCFRGVIECADKLPTLTAVDAGLAEKTYTEEEIALLLDEEIAKERDEEAMSNPDNWWCGTSYSNMLETCSKRCTTDEDCKASSSSWEAGFCYKTTGGPENCATEGVPVKEPVPEGSRWCGSSWNDMLETCVGMCEADEDCGEGKTCWEAPGTCQWIGVPAKEKSDPATLWCGLDFDDAMTSCHKACPGETNEECPTGMSCFSGSACTTEGEPVVREGYRCGTTWDDASVKCGLECQTNSDCNEEGGEECFADVVCESELKANATDEGMFCGETWESTSLACTQSCEVDDDCPDNQWCYWVECENGTPDEDEMVMMMEPTTEATPASCDAEVKECPNGVFVAKAPELGCDFYPCPEGEEGEVVAAAEGSSSSGTDLSGWGSTPLSFTCTSDGSGSCGLCQGDCSSDDDCQEGLLCFSRGEGEVTSVPGCTSGGADDLPGMDYCYSPFPPSTTTTTTEATTTTTTSALEETAYTMGDLNFARECTESEPCGVCEGDCDNDMQCGDGLKCFSRVKGSVDLVPGCEGLGIDGMDYCYDPNAPEDVPPPTTTTPEGESAQAGCSAEVRSCSDGSVVRQDPNNNCEFEPCPEDEITANDASISEADTSMPSESTETSPPTEDLAELITDEPTTSPITSPPTAMPSGAATMATTSGAESCDDLCLEVLPSAYCPTNTNMPNCLEVGLGEVCAANGECATDDKLNNCDTFDIYVRVVCGFDTPSQGQLMNGTVVETTTSEVASSVTQLPTMPPSLTESLTTNSPTTPSTENLSSAATSTTSKTSSSSSSSTASSSVEDSPVVIVDAIAANNNASTTTTTLAQVSANTTATTTTTTTTTDGGFQYDRGYGAGGGVDNAAAPPHEEPAAQVWYTMPEEGEGDTNANEGWPPADSYEGGDLTAYFQKSAATTSILSSFRAISLSIILGIIPVLLIWQ</sequence>
<dbReference type="EMBL" id="JALLBG020000240">
    <property type="protein sequence ID" value="KAL3758099.1"/>
    <property type="molecule type" value="Genomic_DNA"/>
</dbReference>
<keyword evidence="5" id="KW-1185">Reference proteome</keyword>
<feature type="region of interest" description="Disordered" evidence="1">
    <location>
        <begin position="1020"/>
        <end position="1077"/>
    </location>
</feature>
<evidence type="ECO:0000256" key="3">
    <source>
        <dbReference type="SAM" id="SignalP"/>
    </source>
</evidence>
<feature type="compositionally biased region" description="Basic residues" evidence="1">
    <location>
        <begin position="45"/>
        <end position="61"/>
    </location>
</feature>
<feature type="region of interest" description="Disordered" evidence="1">
    <location>
        <begin position="823"/>
        <end position="847"/>
    </location>
</feature>
<dbReference type="AlphaFoldDB" id="A0ABD3M5X9"/>
<evidence type="ECO:0000256" key="1">
    <source>
        <dbReference type="SAM" id="MobiDB-lite"/>
    </source>
</evidence>
<accession>A0ABD3M5X9</accession>
<keyword evidence="3" id="KW-0732">Signal</keyword>
<feature type="compositionally biased region" description="Low complexity" evidence="1">
    <location>
        <begin position="1033"/>
        <end position="1077"/>
    </location>
</feature>
<feature type="chain" id="PRO_5044755123" evidence="3">
    <location>
        <begin position="23"/>
        <end position="1214"/>
    </location>
</feature>
<keyword evidence="2" id="KW-0472">Membrane</keyword>
<gene>
    <name evidence="4" type="ORF">ACHAWU_004180</name>
</gene>
<organism evidence="4 5">
    <name type="scientific">Discostella pseudostelligera</name>
    <dbReference type="NCBI Taxonomy" id="259834"/>
    <lineage>
        <taxon>Eukaryota</taxon>
        <taxon>Sar</taxon>
        <taxon>Stramenopiles</taxon>
        <taxon>Ochrophyta</taxon>
        <taxon>Bacillariophyta</taxon>
        <taxon>Coscinodiscophyceae</taxon>
        <taxon>Thalassiosirophycidae</taxon>
        <taxon>Stephanodiscales</taxon>
        <taxon>Stephanodiscaceae</taxon>
        <taxon>Discostella</taxon>
    </lineage>
</organism>
<evidence type="ECO:0000256" key="2">
    <source>
        <dbReference type="SAM" id="Phobius"/>
    </source>
</evidence>
<reference evidence="4 5" key="1">
    <citation type="submission" date="2024-10" db="EMBL/GenBank/DDBJ databases">
        <title>Updated reference genomes for cyclostephanoid diatoms.</title>
        <authorList>
            <person name="Roberts W.R."/>
            <person name="Alverson A.J."/>
        </authorList>
    </citation>
    <scope>NUCLEOTIDE SEQUENCE [LARGE SCALE GENOMIC DNA]</scope>
    <source>
        <strain evidence="4 5">AJA232-27</strain>
    </source>
</reference>
<feature type="region of interest" description="Disordered" evidence="1">
    <location>
        <begin position="105"/>
        <end position="168"/>
    </location>
</feature>
<keyword evidence="2" id="KW-0812">Transmembrane</keyword>
<protein>
    <submittedName>
        <fullName evidence="4">Uncharacterized protein</fullName>
    </submittedName>
</protein>
<evidence type="ECO:0000313" key="5">
    <source>
        <dbReference type="Proteomes" id="UP001530293"/>
    </source>
</evidence>
<feature type="compositionally biased region" description="Low complexity" evidence="1">
    <location>
        <begin position="148"/>
        <end position="168"/>
    </location>
</feature>
<proteinExistence type="predicted"/>
<comment type="caution">
    <text evidence="4">The sequence shown here is derived from an EMBL/GenBank/DDBJ whole genome shotgun (WGS) entry which is preliminary data.</text>
</comment>
<dbReference type="Proteomes" id="UP001530293">
    <property type="component" value="Unassembled WGS sequence"/>
</dbReference>
<feature type="signal peptide" evidence="3">
    <location>
        <begin position="1"/>
        <end position="22"/>
    </location>
</feature>
<keyword evidence="2" id="KW-1133">Transmembrane helix</keyword>
<evidence type="ECO:0000313" key="4">
    <source>
        <dbReference type="EMBL" id="KAL3758099.1"/>
    </source>
</evidence>